<evidence type="ECO:0000313" key="2">
    <source>
        <dbReference type="Proteomes" id="UP001279734"/>
    </source>
</evidence>
<name>A0AAD3SC31_NEPGR</name>
<protein>
    <submittedName>
        <fullName evidence="1">Uncharacterized protein</fullName>
    </submittedName>
</protein>
<proteinExistence type="predicted"/>
<dbReference type="AlphaFoldDB" id="A0AAD3SC31"/>
<dbReference type="EMBL" id="BSYO01000007">
    <property type="protein sequence ID" value="GMH07982.1"/>
    <property type="molecule type" value="Genomic_DNA"/>
</dbReference>
<sequence>MVHLVPTSFSTQTSGAVKFDESCEPFVPVAFAGGDSKIGLGDEPILASTLASYWEPIVRPSLSKGPYLIFLLILPRGLLE</sequence>
<dbReference type="Proteomes" id="UP001279734">
    <property type="component" value="Unassembled WGS sequence"/>
</dbReference>
<evidence type="ECO:0000313" key="1">
    <source>
        <dbReference type="EMBL" id="GMH07982.1"/>
    </source>
</evidence>
<gene>
    <name evidence="1" type="ORF">Nepgr_009822</name>
</gene>
<accession>A0AAD3SC31</accession>
<keyword evidence="2" id="KW-1185">Reference proteome</keyword>
<reference evidence="1" key="1">
    <citation type="submission" date="2023-05" db="EMBL/GenBank/DDBJ databases">
        <title>Nepenthes gracilis genome sequencing.</title>
        <authorList>
            <person name="Fukushima K."/>
        </authorList>
    </citation>
    <scope>NUCLEOTIDE SEQUENCE</scope>
    <source>
        <strain evidence="1">SING2019-196</strain>
    </source>
</reference>
<comment type="caution">
    <text evidence="1">The sequence shown here is derived from an EMBL/GenBank/DDBJ whole genome shotgun (WGS) entry which is preliminary data.</text>
</comment>
<organism evidence="1 2">
    <name type="scientific">Nepenthes gracilis</name>
    <name type="common">Slender pitcher plant</name>
    <dbReference type="NCBI Taxonomy" id="150966"/>
    <lineage>
        <taxon>Eukaryota</taxon>
        <taxon>Viridiplantae</taxon>
        <taxon>Streptophyta</taxon>
        <taxon>Embryophyta</taxon>
        <taxon>Tracheophyta</taxon>
        <taxon>Spermatophyta</taxon>
        <taxon>Magnoliopsida</taxon>
        <taxon>eudicotyledons</taxon>
        <taxon>Gunneridae</taxon>
        <taxon>Pentapetalae</taxon>
        <taxon>Caryophyllales</taxon>
        <taxon>Nepenthaceae</taxon>
        <taxon>Nepenthes</taxon>
    </lineage>
</organism>